<accession>A0ACC0EFH9</accession>
<organism evidence="1 2">
    <name type="scientific">Puccinia striiformis f. sp. tritici</name>
    <dbReference type="NCBI Taxonomy" id="168172"/>
    <lineage>
        <taxon>Eukaryota</taxon>
        <taxon>Fungi</taxon>
        <taxon>Dikarya</taxon>
        <taxon>Basidiomycota</taxon>
        <taxon>Pucciniomycotina</taxon>
        <taxon>Pucciniomycetes</taxon>
        <taxon>Pucciniales</taxon>
        <taxon>Pucciniaceae</taxon>
        <taxon>Puccinia</taxon>
    </lineage>
</organism>
<reference evidence="1 2" key="3">
    <citation type="journal article" date="2022" name="Microbiol. Spectr.">
        <title>Folding features and dynamics of 3D genome architecture in plant fungal pathogens.</title>
        <authorList>
            <person name="Xia C."/>
        </authorList>
    </citation>
    <scope>NUCLEOTIDE SEQUENCE [LARGE SCALE GENOMIC DNA]</scope>
    <source>
        <strain evidence="1 2">93-210</strain>
    </source>
</reference>
<keyword evidence="2" id="KW-1185">Reference proteome</keyword>
<evidence type="ECO:0000313" key="2">
    <source>
        <dbReference type="Proteomes" id="UP001060170"/>
    </source>
</evidence>
<comment type="caution">
    <text evidence="1">The sequence shown here is derived from an EMBL/GenBank/DDBJ whole genome shotgun (WGS) entry which is preliminary data.</text>
</comment>
<reference evidence="2" key="2">
    <citation type="journal article" date="2018" name="Mol. Plant Microbe Interact.">
        <title>Genome sequence resources for the wheat stripe rust pathogen (Puccinia striiformis f. sp. tritici) and the barley stripe rust pathogen (Puccinia striiformis f. sp. hordei).</title>
        <authorList>
            <person name="Xia C."/>
            <person name="Wang M."/>
            <person name="Yin C."/>
            <person name="Cornejo O.E."/>
            <person name="Hulbert S.H."/>
            <person name="Chen X."/>
        </authorList>
    </citation>
    <scope>NUCLEOTIDE SEQUENCE [LARGE SCALE GENOMIC DNA]</scope>
    <source>
        <strain evidence="2">93-210</strain>
    </source>
</reference>
<dbReference type="EMBL" id="CM045870">
    <property type="protein sequence ID" value="KAI7953387.1"/>
    <property type="molecule type" value="Genomic_DNA"/>
</dbReference>
<protein>
    <submittedName>
        <fullName evidence="1">Uncharacterized protein</fullName>
    </submittedName>
</protein>
<reference evidence="2" key="1">
    <citation type="journal article" date="2018" name="BMC Genomics">
        <title>Genomic insights into host adaptation between the wheat stripe rust pathogen (Puccinia striiformis f. sp. tritici) and the barley stripe rust pathogen (Puccinia striiformis f. sp. hordei).</title>
        <authorList>
            <person name="Xia C."/>
            <person name="Wang M."/>
            <person name="Yin C."/>
            <person name="Cornejo O.E."/>
            <person name="Hulbert S.H."/>
            <person name="Chen X."/>
        </authorList>
    </citation>
    <scope>NUCLEOTIDE SEQUENCE [LARGE SCALE GENOMIC DNA]</scope>
    <source>
        <strain evidence="2">93-210</strain>
    </source>
</reference>
<sequence length="109" mass="12235">MSPIHLLIYHHNAWPRPDPRNNPSQTTLSGLLRRRAIDPARFTRSIIRSNMRAHTEDQSPVPPFKFNSQHNSGGIDVDPFLQADLDEIAPPPSNSPASSSSPDQHPQRK</sequence>
<dbReference type="Proteomes" id="UP001060170">
    <property type="component" value="Chromosome 6"/>
</dbReference>
<name>A0ACC0EFH9_9BASI</name>
<gene>
    <name evidence="1" type="ORF">MJO28_005934</name>
</gene>
<proteinExistence type="predicted"/>
<evidence type="ECO:0000313" key="1">
    <source>
        <dbReference type="EMBL" id="KAI7953387.1"/>
    </source>
</evidence>